<keyword evidence="3" id="KW-0843">Virulence</keyword>
<dbReference type="GeneID" id="54559139"/>
<feature type="region of interest" description="Disordered" evidence="4">
    <location>
        <begin position="127"/>
        <end position="164"/>
    </location>
</feature>
<evidence type="ECO:0000259" key="6">
    <source>
        <dbReference type="PROSITE" id="PS51782"/>
    </source>
</evidence>
<evidence type="ECO:0000256" key="5">
    <source>
        <dbReference type="SAM" id="SignalP"/>
    </source>
</evidence>
<sequence length="469" mass="49185">MATKSSLSSLIVLSSAASARVWPNTTTTSDLNSTTKAWHPSTYISGWTHPASIRPTSLHPTTVHPKAFFQDDTVVCSFSTSANGGDTCASFAGEWGLTVEDFVSLNPGTVCPGNLVDGQSYCVVGSVSTSSPTGGNPPPTTTSTTMTTTTQTTSSSSQAPEPTQSGLAANCDNYYLVSAGDSCDVIESKYGISSAEFSSWNPAINSQCTNLPSGYYVCVGVPGATTSPPVTSTTMKTSTKPTSSAPEPTQSGLAANCDKYYLVATGDSCDAIESKYGISSSQFSKWNPSINSQCTNLLSRYYVCVGVPGATTTPPTKTTAKTTTTKPGNGITTPTPTQSGMATDCNKFDLVKTGDTCDAIASQYNIPLAKFYAWNPAVGSDCQTLFAGYYVCVDRLEYKPATTTSPTGNGIATPTPYEPGMVTDCDKFYKVKSGDTCDSIASAEKVTAANIEKWNPKACFRPPFAFNIN</sequence>
<evidence type="ECO:0000256" key="1">
    <source>
        <dbReference type="ARBA" id="ARBA00022669"/>
    </source>
</evidence>
<feature type="domain" description="LysM" evidence="6">
    <location>
        <begin position="259"/>
        <end position="305"/>
    </location>
</feature>
<feature type="compositionally biased region" description="Low complexity" evidence="4">
    <location>
        <begin position="141"/>
        <end position="164"/>
    </location>
</feature>
<dbReference type="Pfam" id="PF01476">
    <property type="entry name" value="LysM"/>
    <property type="match status" value="5"/>
</dbReference>
<feature type="domain" description="LysM" evidence="6">
    <location>
        <begin position="173"/>
        <end position="219"/>
    </location>
</feature>
<dbReference type="InterPro" id="IPR052210">
    <property type="entry name" value="LysM1-like"/>
</dbReference>
<accession>A0A6A6CLT7</accession>
<feature type="region of interest" description="Disordered" evidence="4">
    <location>
        <begin position="314"/>
        <end position="336"/>
    </location>
</feature>
<dbReference type="PANTHER" id="PTHR34997">
    <property type="entry name" value="AM15"/>
    <property type="match status" value="1"/>
</dbReference>
<evidence type="ECO:0000256" key="3">
    <source>
        <dbReference type="ARBA" id="ARBA00023026"/>
    </source>
</evidence>
<dbReference type="SUPFAM" id="SSF54106">
    <property type="entry name" value="LysM domain"/>
    <property type="match status" value="4"/>
</dbReference>
<keyword evidence="8" id="KW-1185">Reference proteome</keyword>
<protein>
    <submittedName>
        <fullName evidence="7">Carbohydrate-binding module family 50 protein</fullName>
    </submittedName>
</protein>
<evidence type="ECO:0000313" key="8">
    <source>
        <dbReference type="Proteomes" id="UP000799537"/>
    </source>
</evidence>
<dbReference type="InterPro" id="IPR036779">
    <property type="entry name" value="LysM_dom_sf"/>
</dbReference>
<gene>
    <name evidence="7" type="ORF">M409DRAFT_21458</name>
</gene>
<feature type="region of interest" description="Disordered" evidence="4">
    <location>
        <begin position="229"/>
        <end position="250"/>
    </location>
</feature>
<keyword evidence="1" id="KW-0147">Chitin-binding</keyword>
<dbReference type="PANTHER" id="PTHR34997:SF2">
    <property type="entry name" value="LYSM DOMAIN-CONTAINING PROTEIN-RELATED"/>
    <property type="match status" value="1"/>
</dbReference>
<dbReference type="CDD" id="cd00118">
    <property type="entry name" value="LysM"/>
    <property type="match status" value="5"/>
</dbReference>
<dbReference type="OrthoDB" id="2281372at2759"/>
<dbReference type="AlphaFoldDB" id="A0A6A6CLT7"/>
<feature type="domain" description="LysM" evidence="6">
    <location>
        <begin position="347"/>
        <end position="393"/>
    </location>
</feature>
<dbReference type="GO" id="GO:0008061">
    <property type="term" value="F:chitin binding"/>
    <property type="evidence" value="ECO:0007669"/>
    <property type="project" value="UniProtKB-KW"/>
</dbReference>
<keyword evidence="2 5" id="KW-0732">Signal</keyword>
<dbReference type="RefSeq" id="XP_033668900.1">
    <property type="nucleotide sequence ID" value="XM_033805867.1"/>
</dbReference>
<feature type="domain" description="LysM" evidence="6">
    <location>
        <begin position="427"/>
        <end position="469"/>
    </location>
</feature>
<feature type="compositionally biased region" description="Low complexity" evidence="4">
    <location>
        <begin position="229"/>
        <end position="249"/>
    </location>
</feature>
<dbReference type="Gene3D" id="3.10.350.10">
    <property type="entry name" value="LysM domain"/>
    <property type="match status" value="5"/>
</dbReference>
<evidence type="ECO:0000313" key="7">
    <source>
        <dbReference type="EMBL" id="KAF2168011.1"/>
    </source>
</evidence>
<reference evidence="7" key="1">
    <citation type="journal article" date="2020" name="Stud. Mycol.">
        <title>101 Dothideomycetes genomes: a test case for predicting lifestyles and emergence of pathogens.</title>
        <authorList>
            <person name="Haridas S."/>
            <person name="Albert R."/>
            <person name="Binder M."/>
            <person name="Bloem J."/>
            <person name="Labutti K."/>
            <person name="Salamov A."/>
            <person name="Andreopoulos B."/>
            <person name="Baker S."/>
            <person name="Barry K."/>
            <person name="Bills G."/>
            <person name="Bluhm B."/>
            <person name="Cannon C."/>
            <person name="Castanera R."/>
            <person name="Culley D."/>
            <person name="Daum C."/>
            <person name="Ezra D."/>
            <person name="Gonzalez J."/>
            <person name="Henrissat B."/>
            <person name="Kuo A."/>
            <person name="Liang C."/>
            <person name="Lipzen A."/>
            <person name="Lutzoni F."/>
            <person name="Magnuson J."/>
            <person name="Mondo S."/>
            <person name="Nolan M."/>
            <person name="Ohm R."/>
            <person name="Pangilinan J."/>
            <person name="Park H.-J."/>
            <person name="Ramirez L."/>
            <person name="Alfaro M."/>
            <person name="Sun H."/>
            <person name="Tritt A."/>
            <person name="Yoshinaga Y."/>
            <person name="Zwiers L.-H."/>
            <person name="Turgeon B."/>
            <person name="Goodwin S."/>
            <person name="Spatafora J."/>
            <person name="Crous P."/>
            <person name="Grigoriev I."/>
        </authorList>
    </citation>
    <scope>NUCLEOTIDE SEQUENCE</scope>
    <source>
        <strain evidence="7">ATCC 36951</strain>
    </source>
</reference>
<dbReference type="EMBL" id="ML993591">
    <property type="protein sequence ID" value="KAF2168011.1"/>
    <property type="molecule type" value="Genomic_DNA"/>
</dbReference>
<dbReference type="SMART" id="SM00257">
    <property type="entry name" value="LysM"/>
    <property type="match status" value="4"/>
</dbReference>
<feature type="chain" id="PRO_5025367507" evidence="5">
    <location>
        <begin position="20"/>
        <end position="469"/>
    </location>
</feature>
<organism evidence="7 8">
    <name type="scientific">Zasmidium cellare ATCC 36951</name>
    <dbReference type="NCBI Taxonomy" id="1080233"/>
    <lineage>
        <taxon>Eukaryota</taxon>
        <taxon>Fungi</taxon>
        <taxon>Dikarya</taxon>
        <taxon>Ascomycota</taxon>
        <taxon>Pezizomycotina</taxon>
        <taxon>Dothideomycetes</taxon>
        <taxon>Dothideomycetidae</taxon>
        <taxon>Mycosphaerellales</taxon>
        <taxon>Mycosphaerellaceae</taxon>
        <taxon>Zasmidium</taxon>
    </lineage>
</organism>
<name>A0A6A6CLT7_ZASCE</name>
<dbReference type="PROSITE" id="PS51782">
    <property type="entry name" value="LYSM"/>
    <property type="match status" value="5"/>
</dbReference>
<proteinExistence type="predicted"/>
<evidence type="ECO:0000256" key="4">
    <source>
        <dbReference type="SAM" id="MobiDB-lite"/>
    </source>
</evidence>
<feature type="signal peptide" evidence="5">
    <location>
        <begin position="1"/>
        <end position="19"/>
    </location>
</feature>
<dbReference type="Proteomes" id="UP000799537">
    <property type="component" value="Unassembled WGS sequence"/>
</dbReference>
<dbReference type="InterPro" id="IPR018392">
    <property type="entry name" value="LysM"/>
</dbReference>
<evidence type="ECO:0000256" key="2">
    <source>
        <dbReference type="ARBA" id="ARBA00022729"/>
    </source>
</evidence>
<feature type="domain" description="LysM" evidence="6">
    <location>
        <begin position="78"/>
        <end position="123"/>
    </location>
</feature>